<feature type="domain" description="SCP" evidence="7">
    <location>
        <begin position="28"/>
        <end position="165"/>
    </location>
</feature>
<organism evidence="8 9">
    <name type="scientific">Panicum miliaceum</name>
    <name type="common">Proso millet</name>
    <name type="synonym">Broomcorn millet</name>
    <dbReference type="NCBI Taxonomy" id="4540"/>
    <lineage>
        <taxon>Eukaryota</taxon>
        <taxon>Viridiplantae</taxon>
        <taxon>Streptophyta</taxon>
        <taxon>Embryophyta</taxon>
        <taxon>Tracheophyta</taxon>
        <taxon>Spermatophyta</taxon>
        <taxon>Magnoliopsida</taxon>
        <taxon>Liliopsida</taxon>
        <taxon>Poales</taxon>
        <taxon>Poaceae</taxon>
        <taxon>PACMAD clade</taxon>
        <taxon>Panicoideae</taxon>
        <taxon>Panicodae</taxon>
        <taxon>Paniceae</taxon>
        <taxon>Panicinae</taxon>
        <taxon>Panicum</taxon>
        <taxon>Panicum sect. Panicum</taxon>
    </lineage>
</organism>
<sequence length="333" mass="35185">MLRRLFAAIALAVAAITTTSSSVDAAQDSAQAFLDLHNATRAEVGVAPLAWDDTVAAYARTFAAERKGDCALAHSGGPYGESLFWGSSGASWTAADAVSSWVAEKQSYNCEDNSCGGASGLPVCGHYTQVVWANTIRVGCATVTCDGQSGTFIVCEYDPPGNVVGQRPYAGCGQFNRSAQSPPQDFLTLQNAFRAGLGIGMLSWDSSLAAYTETYAEKRKRDCQKISSNGPYGENIFQGAGGSGASDALFSWFGEKQYYNCTTNKCESGGACGDYTQLIWANSTRVGCASVICKTMLAAARSLLATTILQAMSPVSGRIWAARKKKALHPVWS</sequence>
<dbReference type="InterPro" id="IPR002413">
    <property type="entry name" value="V5_allergen-like"/>
</dbReference>
<name>A0A3L6RNM7_PANMI</name>
<dbReference type="AlphaFoldDB" id="A0A3L6RNM7"/>
<gene>
    <name evidence="8" type="ORF">C2845_PM11G03350</name>
</gene>
<proteinExistence type="inferred from homology"/>
<dbReference type="OrthoDB" id="337038at2759"/>
<evidence type="ECO:0000256" key="3">
    <source>
        <dbReference type="ARBA" id="ARBA00022729"/>
    </source>
</evidence>
<keyword evidence="5" id="KW-0568">Pathogenesis-related protein</keyword>
<dbReference type="SMART" id="SM00198">
    <property type="entry name" value="SCP"/>
    <property type="match status" value="2"/>
</dbReference>
<dbReference type="SUPFAM" id="SSF55797">
    <property type="entry name" value="PR-1-like"/>
    <property type="match status" value="2"/>
</dbReference>
<dbReference type="Pfam" id="PF00188">
    <property type="entry name" value="CAP"/>
    <property type="match status" value="2"/>
</dbReference>
<dbReference type="GO" id="GO:0016301">
    <property type="term" value="F:kinase activity"/>
    <property type="evidence" value="ECO:0007669"/>
    <property type="project" value="UniProtKB-KW"/>
</dbReference>
<feature type="domain" description="SCP" evidence="7">
    <location>
        <begin position="181"/>
        <end position="298"/>
    </location>
</feature>
<dbReference type="PRINTS" id="PR00838">
    <property type="entry name" value="V5ALLERGEN"/>
</dbReference>
<dbReference type="Proteomes" id="UP000275267">
    <property type="component" value="Unassembled WGS sequence"/>
</dbReference>
<dbReference type="GO" id="GO:0005576">
    <property type="term" value="C:extracellular region"/>
    <property type="evidence" value="ECO:0007669"/>
    <property type="project" value="InterPro"/>
</dbReference>
<keyword evidence="3 6" id="KW-0732">Signal</keyword>
<dbReference type="STRING" id="4540.A0A3L6RNM7"/>
<evidence type="ECO:0000256" key="5">
    <source>
        <dbReference type="ARBA" id="ARBA00023265"/>
    </source>
</evidence>
<dbReference type="PRINTS" id="PR00837">
    <property type="entry name" value="V5TPXLIKE"/>
</dbReference>
<dbReference type="InterPro" id="IPR001283">
    <property type="entry name" value="CRISP-related"/>
</dbReference>
<evidence type="ECO:0000259" key="7">
    <source>
        <dbReference type="SMART" id="SM00198"/>
    </source>
</evidence>
<evidence type="ECO:0000256" key="4">
    <source>
        <dbReference type="ARBA" id="ARBA00023157"/>
    </source>
</evidence>
<dbReference type="EMBL" id="PQIB02000007">
    <property type="protein sequence ID" value="RLN07382.1"/>
    <property type="molecule type" value="Genomic_DNA"/>
</dbReference>
<keyword evidence="9" id="KW-1185">Reference proteome</keyword>
<dbReference type="CDD" id="cd05381">
    <property type="entry name" value="CAP_PR-1"/>
    <property type="match status" value="1"/>
</dbReference>
<dbReference type="Gene3D" id="3.40.33.10">
    <property type="entry name" value="CAP"/>
    <property type="match status" value="2"/>
</dbReference>
<dbReference type="FunFam" id="3.40.33.10:FF:000006">
    <property type="entry name" value="Putative pathogenesis-related protein 1"/>
    <property type="match status" value="1"/>
</dbReference>
<keyword evidence="5" id="KW-0611">Plant defense</keyword>
<keyword evidence="4" id="KW-1015">Disulfide bond</keyword>
<evidence type="ECO:0000313" key="8">
    <source>
        <dbReference type="EMBL" id="RLN07382.1"/>
    </source>
</evidence>
<dbReference type="PROSITE" id="PS01009">
    <property type="entry name" value="CRISP_1"/>
    <property type="match status" value="1"/>
</dbReference>
<evidence type="ECO:0000256" key="1">
    <source>
        <dbReference type="ARBA" id="ARBA00003143"/>
    </source>
</evidence>
<dbReference type="InterPro" id="IPR035940">
    <property type="entry name" value="CAP_sf"/>
</dbReference>
<evidence type="ECO:0000256" key="2">
    <source>
        <dbReference type="ARBA" id="ARBA00009923"/>
    </source>
</evidence>
<evidence type="ECO:0000256" key="6">
    <source>
        <dbReference type="SAM" id="SignalP"/>
    </source>
</evidence>
<dbReference type="InterPro" id="IPR014044">
    <property type="entry name" value="CAP_dom"/>
</dbReference>
<dbReference type="PANTHER" id="PTHR10334">
    <property type="entry name" value="CYSTEINE-RICH SECRETORY PROTEIN-RELATED"/>
    <property type="match status" value="1"/>
</dbReference>
<comment type="caution">
    <text evidence="8">The sequence shown here is derived from an EMBL/GenBank/DDBJ whole genome shotgun (WGS) entry which is preliminary data.</text>
</comment>
<protein>
    <submittedName>
        <fullName evidence="8">Cysteine-rich receptor-like protein kinase 29</fullName>
    </submittedName>
</protein>
<accession>A0A3L6RNM7</accession>
<dbReference type="InterPro" id="IPR018244">
    <property type="entry name" value="Allrgn_V5/Tpx1_CS"/>
</dbReference>
<comment type="function">
    <text evidence="1">Probably involved in the defense reaction of plants against pathogens.</text>
</comment>
<reference evidence="9" key="1">
    <citation type="journal article" date="2019" name="Nat. Commun.">
        <title>The genome of broomcorn millet.</title>
        <authorList>
            <person name="Zou C."/>
            <person name="Miki D."/>
            <person name="Li D."/>
            <person name="Tang Q."/>
            <person name="Xiao L."/>
            <person name="Rajput S."/>
            <person name="Deng P."/>
            <person name="Jia W."/>
            <person name="Huang R."/>
            <person name="Zhang M."/>
            <person name="Sun Y."/>
            <person name="Hu J."/>
            <person name="Fu X."/>
            <person name="Schnable P.S."/>
            <person name="Li F."/>
            <person name="Zhang H."/>
            <person name="Feng B."/>
            <person name="Zhu X."/>
            <person name="Liu R."/>
            <person name="Schnable J.C."/>
            <person name="Zhu J.-K."/>
            <person name="Zhang H."/>
        </authorList>
    </citation>
    <scope>NUCLEOTIDE SEQUENCE [LARGE SCALE GENOMIC DNA]</scope>
</reference>
<feature type="chain" id="PRO_5018108348" evidence="6">
    <location>
        <begin position="26"/>
        <end position="333"/>
    </location>
</feature>
<feature type="signal peptide" evidence="6">
    <location>
        <begin position="1"/>
        <end position="25"/>
    </location>
</feature>
<evidence type="ECO:0000313" key="9">
    <source>
        <dbReference type="Proteomes" id="UP000275267"/>
    </source>
</evidence>
<comment type="similarity">
    <text evidence="2">Belongs to the CRISP family.</text>
</comment>
<dbReference type="GO" id="GO:0098542">
    <property type="term" value="P:defense response to other organism"/>
    <property type="evidence" value="ECO:0007669"/>
    <property type="project" value="UniProtKB-ARBA"/>
</dbReference>